<dbReference type="GO" id="GO:0005667">
    <property type="term" value="C:transcription regulator complex"/>
    <property type="evidence" value="ECO:0007669"/>
    <property type="project" value="TreeGrafter"/>
</dbReference>
<evidence type="ECO:0000256" key="4">
    <source>
        <dbReference type="PROSITE-ProRule" id="PRU00146"/>
    </source>
</evidence>
<accession>A0A9P0LS94</accession>
<comment type="caution">
    <text evidence="9">The sequence shown here is derived from an EMBL/GenBank/DDBJ whole genome shotgun (WGS) entry which is preliminary data.</text>
</comment>
<sequence length="219" mass="24543">MRDDHELYINFVALVEAYPCLYDNTREDYHMIHVQERAWAKIAKDIGEGATIADCKKRWKNLRGSYTKHLKTYMPSGSGASWRTPSSNGAGSGMSGKNKPPDIERRCEVCDEEIRKGGAKVMCSNVSCGITLHQKCFASIAKVIKLDKAEWLCKNCDEESDSSINTVITSDGDLSRELTTVKHDVQILTDLVNELKRANEILLDKIEQLTVNNTNTLSN</sequence>
<dbReference type="PROSITE" id="PS50016">
    <property type="entry name" value="ZF_PHD_2"/>
    <property type="match status" value="1"/>
</dbReference>
<evidence type="ECO:0000256" key="3">
    <source>
        <dbReference type="ARBA" id="ARBA00022833"/>
    </source>
</evidence>
<dbReference type="InterPro" id="IPR039353">
    <property type="entry name" value="TF_Adf1"/>
</dbReference>
<dbReference type="InterPro" id="IPR001965">
    <property type="entry name" value="Znf_PHD"/>
</dbReference>
<dbReference type="GO" id="GO:0005634">
    <property type="term" value="C:nucleus"/>
    <property type="evidence" value="ECO:0007669"/>
    <property type="project" value="TreeGrafter"/>
</dbReference>
<dbReference type="Pfam" id="PF10545">
    <property type="entry name" value="MADF_DNA_bdg"/>
    <property type="match status" value="1"/>
</dbReference>
<feature type="domain" description="MADF" evidence="8">
    <location>
        <begin position="10"/>
        <end position="96"/>
    </location>
</feature>
<evidence type="ECO:0000256" key="5">
    <source>
        <dbReference type="SAM" id="Coils"/>
    </source>
</evidence>
<keyword evidence="2 4" id="KW-0863">Zinc-finger</keyword>
<dbReference type="InterPro" id="IPR006578">
    <property type="entry name" value="MADF-dom"/>
</dbReference>
<protein>
    <recommendedName>
        <fullName evidence="11">MADF domain-containing protein</fullName>
    </recommendedName>
</protein>
<dbReference type="GO" id="GO:0008270">
    <property type="term" value="F:zinc ion binding"/>
    <property type="evidence" value="ECO:0007669"/>
    <property type="project" value="UniProtKB-KW"/>
</dbReference>
<dbReference type="EMBL" id="CAKOFQ010007462">
    <property type="protein sequence ID" value="CAH2001677.1"/>
    <property type="molecule type" value="Genomic_DNA"/>
</dbReference>
<evidence type="ECO:0000259" key="7">
    <source>
        <dbReference type="PROSITE" id="PS50016"/>
    </source>
</evidence>
<keyword evidence="3" id="KW-0862">Zinc</keyword>
<feature type="compositionally biased region" description="Polar residues" evidence="6">
    <location>
        <begin position="78"/>
        <end position="89"/>
    </location>
</feature>
<dbReference type="PROSITE" id="PS01359">
    <property type="entry name" value="ZF_PHD_1"/>
    <property type="match status" value="1"/>
</dbReference>
<dbReference type="PANTHER" id="PTHR12243:SF60">
    <property type="entry name" value="SI:CH211-15D5.12-RELATED"/>
    <property type="match status" value="1"/>
</dbReference>
<dbReference type="Gene3D" id="3.30.40.10">
    <property type="entry name" value="Zinc/RING finger domain, C3HC4 (zinc finger)"/>
    <property type="match status" value="1"/>
</dbReference>
<keyword evidence="5" id="KW-0175">Coiled coil</keyword>
<dbReference type="Proteomes" id="UP001152888">
    <property type="component" value="Unassembled WGS sequence"/>
</dbReference>
<dbReference type="InterPro" id="IPR013083">
    <property type="entry name" value="Znf_RING/FYVE/PHD"/>
</dbReference>
<dbReference type="AlphaFoldDB" id="A0A9P0LS94"/>
<dbReference type="PANTHER" id="PTHR12243">
    <property type="entry name" value="MADF DOMAIN TRANSCRIPTION FACTOR"/>
    <property type="match status" value="1"/>
</dbReference>
<dbReference type="InterPro" id="IPR011011">
    <property type="entry name" value="Znf_FYVE_PHD"/>
</dbReference>
<keyword evidence="10" id="KW-1185">Reference proteome</keyword>
<dbReference type="SMART" id="SM00249">
    <property type="entry name" value="PHD"/>
    <property type="match status" value="1"/>
</dbReference>
<keyword evidence="1" id="KW-0479">Metal-binding</keyword>
<dbReference type="InterPro" id="IPR019787">
    <property type="entry name" value="Znf_PHD-finger"/>
</dbReference>
<evidence type="ECO:0000256" key="2">
    <source>
        <dbReference type="ARBA" id="ARBA00022771"/>
    </source>
</evidence>
<dbReference type="InterPro" id="IPR019786">
    <property type="entry name" value="Zinc_finger_PHD-type_CS"/>
</dbReference>
<evidence type="ECO:0000313" key="9">
    <source>
        <dbReference type="EMBL" id="CAH2001677.1"/>
    </source>
</evidence>
<dbReference type="PROSITE" id="PS51029">
    <property type="entry name" value="MADF"/>
    <property type="match status" value="1"/>
</dbReference>
<feature type="coiled-coil region" evidence="5">
    <location>
        <begin position="185"/>
        <end position="212"/>
    </location>
</feature>
<evidence type="ECO:0000256" key="1">
    <source>
        <dbReference type="ARBA" id="ARBA00022723"/>
    </source>
</evidence>
<dbReference type="SUPFAM" id="SSF57903">
    <property type="entry name" value="FYVE/PHD zinc finger"/>
    <property type="match status" value="1"/>
</dbReference>
<organism evidence="9 10">
    <name type="scientific">Acanthoscelides obtectus</name>
    <name type="common">Bean weevil</name>
    <name type="synonym">Bruchus obtectus</name>
    <dbReference type="NCBI Taxonomy" id="200917"/>
    <lineage>
        <taxon>Eukaryota</taxon>
        <taxon>Metazoa</taxon>
        <taxon>Ecdysozoa</taxon>
        <taxon>Arthropoda</taxon>
        <taxon>Hexapoda</taxon>
        <taxon>Insecta</taxon>
        <taxon>Pterygota</taxon>
        <taxon>Neoptera</taxon>
        <taxon>Endopterygota</taxon>
        <taxon>Coleoptera</taxon>
        <taxon>Polyphaga</taxon>
        <taxon>Cucujiformia</taxon>
        <taxon>Chrysomeloidea</taxon>
        <taxon>Chrysomelidae</taxon>
        <taxon>Bruchinae</taxon>
        <taxon>Bruchini</taxon>
        <taxon>Acanthoscelides</taxon>
    </lineage>
</organism>
<dbReference type="OrthoDB" id="6147983at2759"/>
<feature type="domain" description="PHD-type" evidence="7">
    <location>
        <begin position="104"/>
        <end position="159"/>
    </location>
</feature>
<dbReference type="GO" id="GO:0006357">
    <property type="term" value="P:regulation of transcription by RNA polymerase II"/>
    <property type="evidence" value="ECO:0007669"/>
    <property type="project" value="TreeGrafter"/>
</dbReference>
<evidence type="ECO:0008006" key="11">
    <source>
        <dbReference type="Google" id="ProtNLM"/>
    </source>
</evidence>
<dbReference type="CDD" id="cd15489">
    <property type="entry name" value="PHD_SF"/>
    <property type="match status" value="1"/>
</dbReference>
<reference evidence="9" key="1">
    <citation type="submission" date="2022-03" db="EMBL/GenBank/DDBJ databases">
        <authorList>
            <person name="Sayadi A."/>
        </authorList>
    </citation>
    <scope>NUCLEOTIDE SEQUENCE</scope>
</reference>
<evidence type="ECO:0000256" key="6">
    <source>
        <dbReference type="SAM" id="MobiDB-lite"/>
    </source>
</evidence>
<evidence type="ECO:0000313" key="10">
    <source>
        <dbReference type="Proteomes" id="UP001152888"/>
    </source>
</evidence>
<name>A0A9P0LS94_ACAOB</name>
<evidence type="ECO:0000259" key="8">
    <source>
        <dbReference type="PROSITE" id="PS51029"/>
    </source>
</evidence>
<gene>
    <name evidence="9" type="ORF">ACAOBT_LOCUS26350</name>
</gene>
<proteinExistence type="predicted"/>
<dbReference type="SMART" id="SM00595">
    <property type="entry name" value="MADF"/>
    <property type="match status" value="1"/>
</dbReference>
<feature type="region of interest" description="Disordered" evidence="6">
    <location>
        <begin position="77"/>
        <end position="100"/>
    </location>
</feature>